<dbReference type="InterPro" id="IPR024236">
    <property type="entry name" value="Ser/Thr_kinase_40"/>
</dbReference>
<dbReference type="PANTHER" id="PTHR22961:SF16">
    <property type="entry name" value="SERINE_THREONINE-PROTEIN KINASE 40"/>
    <property type="match status" value="1"/>
</dbReference>
<feature type="compositionally biased region" description="Low complexity" evidence="16">
    <location>
        <begin position="565"/>
        <end position="575"/>
    </location>
</feature>
<organism evidence="18 19">
    <name type="scientific">Ceratosolen solmsi marchali</name>
    <dbReference type="NCBI Taxonomy" id="326594"/>
    <lineage>
        <taxon>Eukaryota</taxon>
        <taxon>Metazoa</taxon>
        <taxon>Ecdysozoa</taxon>
        <taxon>Arthropoda</taxon>
        <taxon>Hexapoda</taxon>
        <taxon>Insecta</taxon>
        <taxon>Pterygota</taxon>
        <taxon>Neoptera</taxon>
        <taxon>Endopterygota</taxon>
        <taxon>Hymenoptera</taxon>
        <taxon>Apocrita</taxon>
        <taxon>Proctotrupomorpha</taxon>
        <taxon>Chalcidoidea</taxon>
        <taxon>Agaonidae</taxon>
        <taxon>Agaoninae</taxon>
        <taxon>Ceratosolen</taxon>
    </lineage>
</organism>
<dbReference type="CDD" id="cd13974">
    <property type="entry name" value="STKc_SHIK"/>
    <property type="match status" value="1"/>
</dbReference>
<dbReference type="EC" id="2.7.11.1" evidence="5"/>
<protein>
    <recommendedName>
        <fullName evidence="6">Serine/threonine-protein kinase 40</fullName>
        <ecNumber evidence="5">2.7.11.1</ecNumber>
    </recommendedName>
</protein>
<evidence type="ECO:0000256" key="11">
    <source>
        <dbReference type="ARBA" id="ARBA00022777"/>
    </source>
</evidence>
<comment type="function">
    <text evidence="1">May be a negative regulator of NF-kappa-B and p53-mediated gene transcription.</text>
</comment>
<keyword evidence="9" id="KW-0808">Transferase</keyword>
<evidence type="ECO:0000256" key="3">
    <source>
        <dbReference type="ARBA" id="ARBA00004496"/>
    </source>
</evidence>
<evidence type="ECO:0000256" key="5">
    <source>
        <dbReference type="ARBA" id="ARBA00012513"/>
    </source>
</evidence>
<gene>
    <name evidence="19" type="primary">LOC105366495</name>
</gene>
<dbReference type="PANTHER" id="PTHR22961">
    <property type="entry name" value="SER/THR PROTEIN KINASE-TRB"/>
    <property type="match status" value="1"/>
</dbReference>
<evidence type="ECO:0000256" key="16">
    <source>
        <dbReference type="SAM" id="MobiDB-lite"/>
    </source>
</evidence>
<keyword evidence="7" id="KW-0963">Cytoplasm</keyword>
<keyword evidence="8" id="KW-0723">Serine/threonine-protein kinase</keyword>
<dbReference type="Gene3D" id="1.10.510.10">
    <property type="entry name" value="Transferase(Phosphotransferase) domain 1"/>
    <property type="match status" value="1"/>
</dbReference>
<dbReference type="GO" id="GO:0005524">
    <property type="term" value="F:ATP binding"/>
    <property type="evidence" value="ECO:0007669"/>
    <property type="project" value="UniProtKB-KW"/>
</dbReference>
<proteinExistence type="inferred from homology"/>
<evidence type="ECO:0000256" key="2">
    <source>
        <dbReference type="ARBA" id="ARBA00004123"/>
    </source>
</evidence>
<dbReference type="GeneID" id="105366495"/>
<dbReference type="PROSITE" id="PS00108">
    <property type="entry name" value="PROTEIN_KINASE_ST"/>
    <property type="match status" value="1"/>
</dbReference>
<dbReference type="GO" id="GO:0005634">
    <property type="term" value="C:nucleus"/>
    <property type="evidence" value="ECO:0007669"/>
    <property type="project" value="UniProtKB-SubCell"/>
</dbReference>
<dbReference type="SMART" id="SM00220">
    <property type="entry name" value="S_TKc"/>
    <property type="match status" value="1"/>
</dbReference>
<dbReference type="AlphaFoldDB" id="A0AAJ6YS62"/>
<dbReference type="PROSITE" id="PS50011">
    <property type="entry name" value="PROTEIN_KINASE_DOM"/>
    <property type="match status" value="1"/>
</dbReference>
<dbReference type="InterPro" id="IPR024104">
    <property type="entry name" value="Tribbles/Ser_Thr_kinase_40"/>
</dbReference>
<keyword evidence="12" id="KW-0067">ATP-binding</keyword>
<comment type="similarity">
    <text evidence="4">Belongs to the protein kinase superfamily. CAMK Ser/Thr protein kinase family.</text>
</comment>
<feature type="region of interest" description="Disordered" evidence="16">
    <location>
        <begin position="565"/>
        <end position="609"/>
    </location>
</feature>
<evidence type="ECO:0000256" key="1">
    <source>
        <dbReference type="ARBA" id="ARBA00003412"/>
    </source>
</evidence>
<keyword evidence="18" id="KW-1185">Reference proteome</keyword>
<evidence type="ECO:0000256" key="15">
    <source>
        <dbReference type="ARBA" id="ARBA00048679"/>
    </source>
</evidence>
<sequence>MSSASNNQNFNRITHPSVITDSIELTDRSESYNNLDVTLDNVGNQPSQSHEDNIIEPYIRVNNDENGHLRLPTCSKNIGMMEELHDSKQDIDQEFFKMKKLLNINAESEVTVLKTAILNNEIPKPGTLVCPKVVKKAGPYILGPLIGSSPVQSIIQCLARKEGTNKYYTIKILTLKDSMEYETQDDRQGKMLLHSEYSLLSLLQNQDGVVHHYGFFKDCALEEKITNSGSVYTGRTRQRLCLVLDCLICHDFNPNSDELINLQHYVIREKKLLEKESLLIFIDTVRIVASLHKRNIVHRDLKLGNLVLNRRTRKVTITNFCLGKHLSCENDLLKDQRGSPAYISPDVLCGKPYLGKPSDMWALGVVLYTMLYGQFPFYDSSPTQLFSKIKAASYYVPNDGRVSEGTVSIITKLLVLQPSKRLTAVQVLDSLSTIIATFKVPIPIEEDEEEQVVPDIINSINEENCDKKIEKKADIMSHIKILTDFSKQVTIQEQMHQMMKQQPSPLVTQPRLYNQIPVYKVDTDARELTATELDKFKHLIPKDNQRQLPYNPNNRNDGILLRVRGSLRNRNNGGNQINVPTRDYSTNYQSLSTGSSSSGSSSSISSSSSNNNNILNDGLFSVQTHSPINSNLQITSRSTSNSISNLQLGNEAYLLDMTRNSTRLSRNSFNNIPTTFEYNRTMNSGNVLNRNIPWLANNFNQCINTGPAQENQSAPPTNISELYPNNHNQSHDQQGNSIFEFILRFNNMQANISQNALGSLSSTLNNRNSFDSINSSNDLSSSANQFQNQQNRLRNAIIDWLPPSFRRQQNRIDNMERTLLSRRLSLNNNRYTPYFANFRHMGIYANMLNQTNVRRTSSDSNLGRLIDSVTSTQINEPAVPTTITEQNFPNSSRQINVEDPIQQAAQFNPNDQQEFNRLAYDMSSSSNEVLADLNTLRRNLALQLLSTVIVSPQEPNNNNGDVV</sequence>
<evidence type="ECO:0000256" key="12">
    <source>
        <dbReference type="ARBA" id="ARBA00022840"/>
    </source>
</evidence>
<evidence type="ECO:0000259" key="17">
    <source>
        <dbReference type="PROSITE" id="PS50011"/>
    </source>
</evidence>
<dbReference type="GO" id="GO:0005737">
    <property type="term" value="C:cytoplasm"/>
    <property type="evidence" value="ECO:0007669"/>
    <property type="project" value="UniProtKB-SubCell"/>
</dbReference>
<name>A0AAJ6YS62_9HYME</name>
<dbReference type="InterPro" id="IPR000719">
    <property type="entry name" value="Prot_kinase_dom"/>
</dbReference>
<reference evidence="19" key="1">
    <citation type="submission" date="2025-08" db="UniProtKB">
        <authorList>
            <consortium name="RefSeq"/>
        </authorList>
    </citation>
    <scope>IDENTIFICATION</scope>
</reference>
<dbReference type="InterPro" id="IPR008271">
    <property type="entry name" value="Ser/Thr_kinase_AS"/>
</dbReference>
<feature type="compositionally biased region" description="Low complexity" evidence="16">
    <location>
        <begin position="585"/>
        <end position="609"/>
    </location>
</feature>
<comment type="catalytic activity">
    <reaction evidence="14">
        <text>L-threonyl-[protein] + ATP = O-phospho-L-threonyl-[protein] + ADP + H(+)</text>
        <dbReference type="Rhea" id="RHEA:46608"/>
        <dbReference type="Rhea" id="RHEA-COMP:11060"/>
        <dbReference type="Rhea" id="RHEA-COMP:11605"/>
        <dbReference type="ChEBI" id="CHEBI:15378"/>
        <dbReference type="ChEBI" id="CHEBI:30013"/>
        <dbReference type="ChEBI" id="CHEBI:30616"/>
        <dbReference type="ChEBI" id="CHEBI:61977"/>
        <dbReference type="ChEBI" id="CHEBI:456216"/>
        <dbReference type="EC" id="2.7.11.1"/>
    </reaction>
</comment>
<accession>A0AAJ6YS62</accession>
<evidence type="ECO:0000256" key="10">
    <source>
        <dbReference type="ARBA" id="ARBA00022741"/>
    </source>
</evidence>
<evidence type="ECO:0000313" key="19">
    <source>
        <dbReference type="RefSeq" id="XP_011503255.1"/>
    </source>
</evidence>
<feature type="domain" description="Protein kinase" evidence="17">
    <location>
        <begin position="140"/>
        <end position="435"/>
    </location>
</feature>
<comment type="subcellular location">
    <subcellularLocation>
        <location evidence="3">Cytoplasm</location>
    </subcellularLocation>
    <subcellularLocation>
        <location evidence="2">Nucleus</location>
    </subcellularLocation>
</comment>
<evidence type="ECO:0000256" key="9">
    <source>
        <dbReference type="ARBA" id="ARBA00022679"/>
    </source>
</evidence>
<evidence type="ECO:0000256" key="8">
    <source>
        <dbReference type="ARBA" id="ARBA00022527"/>
    </source>
</evidence>
<dbReference type="SUPFAM" id="SSF56112">
    <property type="entry name" value="Protein kinase-like (PK-like)"/>
    <property type="match status" value="1"/>
</dbReference>
<comment type="catalytic activity">
    <reaction evidence="15">
        <text>L-seryl-[protein] + ATP = O-phospho-L-seryl-[protein] + ADP + H(+)</text>
        <dbReference type="Rhea" id="RHEA:17989"/>
        <dbReference type="Rhea" id="RHEA-COMP:9863"/>
        <dbReference type="Rhea" id="RHEA-COMP:11604"/>
        <dbReference type="ChEBI" id="CHEBI:15378"/>
        <dbReference type="ChEBI" id="CHEBI:29999"/>
        <dbReference type="ChEBI" id="CHEBI:30616"/>
        <dbReference type="ChEBI" id="CHEBI:83421"/>
        <dbReference type="ChEBI" id="CHEBI:456216"/>
        <dbReference type="EC" id="2.7.11.1"/>
    </reaction>
</comment>
<dbReference type="GO" id="GO:0004674">
    <property type="term" value="F:protein serine/threonine kinase activity"/>
    <property type="evidence" value="ECO:0007669"/>
    <property type="project" value="UniProtKB-KW"/>
</dbReference>
<dbReference type="RefSeq" id="XP_011503255.1">
    <property type="nucleotide sequence ID" value="XM_011504953.1"/>
</dbReference>
<dbReference type="InterPro" id="IPR011009">
    <property type="entry name" value="Kinase-like_dom_sf"/>
</dbReference>
<evidence type="ECO:0000256" key="6">
    <source>
        <dbReference type="ARBA" id="ARBA00016813"/>
    </source>
</evidence>
<evidence type="ECO:0000256" key="14">
    <source>
        <dbReference type="ARBA" id="ARBA00047899"/>
    </source>
</evidence>
<evidence type="ECO:0000256" key="7">
    <source>
        <dbReference type="ARBA" id="ARBA00022490"/>
    </source>
</evidence>
<keyword evidence="13" id="KW-0539">Nucleus</keyword>
<dbReference type="Pfam" id="PF00069">
    <property type="entry name" value="Pkinase"/>
    <property type="match status" value="1"/>
</dbReference>
<evidence type="ECO:0000256" key="13">
    <source>
        <dbReference type="ARBA" id="ARBA00023242"/>
    </source>
</evidence>
<evidence type="ECO:0000256" key="4">
    <source>
        <dbReference type="ARBA" id="ARBA00006692"/>
    </source>
</evidence>
<keyword evidence="10" id="KW-0547">Nucleotide-binding</keyword>
<evidence type="ECO:0000313" key="18">
    <source>
        <dbReference type="Proteomes" id="UP000695007"/>
    </source>
</evidence>
<dbReference type="KEGG" id="csol:105366495"/>
<keyword evidence="11 19" id="KW-0418">Kinase</keyword>
<dbReference type="Proteomes" id="UP000695007">
    <property type="component" value="Unplaced"/>
</dbReference>